<sequence length="273" mass="31205">MWWRRKQRSRSAVLQPTTTTTTDANNSDNNLMRAVVAVNDYSGHSSSSSDGRSSSLPPSTSRRSTSSSSRRHQQRRRIRRIFRVRRRQGDGNGPAQYTITVDNEGDVEEEEMARLDQSGLMIEVFLQSILSRSDRGNNRTRTSNNNNTNNNSNSNNNTSLWGRRRNRNVHLFGTYMEDIDTMSYERLLELFGDGSENKGADEWSIRALPCSVIQDVEKDLTYNARQCMICLEDFEDGDKRKSLPCMHGFHVDCCDKWLKINGCCPICKCSIKV</sequence>
<protein>
    <recommendedName>
        <fullName evidence="6">RING-type domain-containing protein</fullName>
    </recommendedName>
</protein>
<feature type="region of interest" description="Disordered" evidence="5">
    <location>
        <begin position="133"/>
        <end position="161"/>
    </location>
</feature>
<dbReference type="InterPro" id="IPR001841">
    <property type="entry name" value="Znf_RING"/>
</dbReference>
<evidence type="ECO:0000256" key="2">
    <source>
        <dbReference type="ARBA" id="ARBA00022771"/>
    </source>
</evidence>
<dbReference type="GO" id="GO:0005634">
    <property type="term" value="C:nucleus"/>
    <property type="evidence" value="ECO:0007669"/>
    <property type="project" value="TreeGrafter"/>
</dbReference>
<proteinExistence type="predicted"/>
<accession>A0A7S2A498</accession>
<dbReference type="Gene3D" id="3.30.40.10">
    <property type="entry name" value="Zinc/RING finger domain, C3HC4 (zinc finger)"/>
    <property type="match status" value="1"/>
</dbReference>
<name>A0A7S2A498_9STRA</name>
<feature type="compositionally biased region" description="Low complexity" evidence="5">
    <location>
        <begin position="42"/>
        <end position="68"/>
    </location>
</feature>
<dbReference type="Pfam" id="PF13639">
    <property type="entry name" value="zf-RING_2"/>
    <property type="match status" value="1"/>
</dbReference>
<dbReference type="PROSITE" id="PS50089">
    <property type="entry name" value="ZF_RING_2"/>
    <property type="match status" value="1"/>
</dbReference>
<evidence type="ECO:0000313" key="7">
    <source>
        <dbReference type="EMBL" id="CAD9357569.1"/>
    </source>
</evidence>
<evidence type="ECO:0000256" key="4">
    <source>
        <dbReference type="PROSITE-ProRule" id="PRU00175"/>
    </source>
</evidence>
<feature type="compositionally biased region" description="Basic residues" evidence="5">
    <location>
        <begin position="69"/>
        <end position="86"/>
    </location>
</feature>
<dbReference type="InterPro" id="IPR051834">
    <property type="entry name" value="RING_finger_E3_ligase"/>
</dbReference>
<reference evidence="7" key="1">
    <citation type="submission" date="2021-01" db="EMBL/GenBank/DDBJ databases">
        <authorList>
            <person name="Corre E."/>
            <person name="Pelletier E."/>
            <person name="Niang G."/>
            <person name="Scheremetjew M."/>
            <person name="Finn R."/>
            <person name="Kale V."/>
            <person name="Holt S."/>
            <person name="Cochrane G."/>
            <person name="Meng A."/>
            <person name="Brown T."/>
            <person name="Cohen L."/>
        </authorList>
    </citation>
    <scope>NUCLEOTIDE SEQUENCE</scope>
    <source>
        <strain evidence="7">Pop2</strain>
    </source>
</reference>
<dbReference type="GO" id="GO:0008270">
    <property type="term" value="F:zinc ion binding"/>
    <property type="evidence" value="ECO:0007669"/>
    <property type="project" value="UniProtKB-KW"/>
</dbReference>
<gene>
    <name evidence="7" type="ORF">DBRI1063_LOCUS25069</name>
</gene>
<evidence type="ECO:0000256" key="3">
    <source>
        <dbReference type="ARBA" id="ARBA00022833"/>
    </source>
</evidence>
<feature type="region of interest" description="Disordered" evidence="5">
    <location>
        <begin position="1"/>
        <end position="105"/>
    </location>
</feature>
<keyword evidence="3" id="KW-0862">Zinc</keyword>
<dbReference type="InterPro" id="IPR013083">
    <property type="entry name" value="Znf_RING/FYVE/PHD"/>
</dbReference>
<dbReference type="SUPFAM" id="SSF57850">
    <property type="entry name" value="RING/U-box"/>
    <property type="match status" value="1"/>
</dbReference>
<feature type="compositionally biased region" description="Low complexity" evidence="5">
    <location>
        <begin position="139"/>
        <end position="159"/>
    </location>
</feature>
<dbReference type="EMBL" id="HBGN01039179">
    <property type="protein sequence ID" value="CAD9357569.1"/>
    <property type="molecule type" value="Transcribed_RNA"/>
</dbReference>
<feature type="domain" description="RING-type" evidence="6">
    <location>
        <begin position="227"/>
        <end position="268"/>
    </location>
</feature>
<keyword evidence="1" id="KW-0479">Metal-binding</keyword>
<keyword evidence="2 4" id="KW-0863">Zinc-finger</keyword>
<dbReference type="GO" id="GO:0061630">
    <property type="term" value="F:ubiquitin protein ligase activity"/>
    <property type="evidence" value="ECO:0007669"/>
    <property type="project" value="TreeGrafter"/>
</dbReference>
<evidence type="ECO:0000256" key="1">
    <source>
        <dbReference type="ARBA" id="ARBA00022723"/>
    </source>
</evidence>
<evidence type="ECO:0000256" key="5">
    <source>
        <dbReference type="SAM" id="MobiDB-lite"/>
    </source>
</evidence>
<evidence type="ECO:0000259" key="6">
    <source>
        <dbReference type="PROSITE" id="PS50089"/>
    </source>
</evidence>
<dbReference type="SMART" id="SM00184">
    <property type="entry name" value="RING"/>
    <property type="match status" value="1"/>
</dbReference>
<dbReference type="AlphaFoldDB" id="A0A7S2A498"/>
<dbReference type="PANTHER" id="PTHR45931:SF3">
    <property type="entry name" value="RING ZINC FINGER-CONTAINING PROTEIN"/>
    <property type="match status" value="1"/>
</dbReference>
<organism evidence="7">
    <name type="scientific">Ditylum brightwellii</name>
    <dbReference type="NCBI Taxonomy" id="49249"/>
    <lineage>
        <taxon>Eukaryota</taxon>
        <taxon>Sar</taxon>
        <taxon>Stramenopiles</taxon>
        <taxon>Ochrophyta</taxon>
        <taxon>Bacillariophyta</taxon>
        <taxon>Mediophyceae</taxon>
        <taxon>Lithodesmiophycidae</taxon>
        <taxon>Lithodesmiales</taxon>
        <taxon>Lithodesmiaceae</taxon>
        <taxon>Ditylum</taxon>
    </lineage>
</organism>
<dbReference type="PANTHER" id="PTHR45931">
    <property type="entry name" value="SI:CH211-59O9.10"/>
    <property type="match status" value="1"/>
</dbReference>
<dbReference type="GO" id="GO:0006511">
    <property type="term" value="P:ubiquitin-dependent protein catabolic process"/>
    <property type="evidence" value="ECO:0007669"/>
    <property type="project" value="TreeGrafter"/>
</dbReference>